<feature type="transmembrane region" description="Helical" evidence="6">
    <location>
        <begin position="96"/>
        <end position="114"/>
    </location>
</feature>
<evidence type="ECO:0000259" key="7">
    <source>
        <dbReference type="PROSITE" id="PS50262"/>
    </source>
</evidence>
<comment type="subcellular location">
    <subcellularLocation>
        <location evidence="1">Membrane</location>
    </subcellularLocation>
</comment>
<feature type="compositionally biased region" description="Low complexity" evidence="5">
    <location>
        <begin position="863"/>
        <end position="875"/>
    </location>
</feature>
<feature type="transmembrane region" description="Helical" evidence="6">
    <location>
        <begin position="148"/>
        <end position="173"/>
    </location>
</feature>
<dbReference type="GO" id="GO:0004439">
    <property type="term" value="F:phosphatidylinositol-4,5-bisphosphate 5-phosphatase activity"/>
    <property type="evidence" value="ECO:0007669"/>
    <property type="project" value="TreeGrafter"/>
</dbReference>
<protein>
    <submittedName>
        <fullName evidence="9">Aste57867_20143 protein</fullName>
    </submittedName>
</protein>
<evidence type="ECO:0000256" key="2">
    <source>
        <dbReference type="ARBA" id="ARBA00022692"/>
    </source>
</evidence>
<feature type="transmembrane region" description="Helical" evidence="6">
    <location>
        <begin position="185"/>
        <end position="208"/>
    </location>
</feature>
<evidence type="ECO:0000256" key="5">
    <source>
        <dbReference type="SAM" id="MobiDB-lite"/>
    </source>
</evidence>
<dbReference type="SUPFAM" id="SSF56219">
    <property type="entry name" value="DNase I-like"/>
    <property type="match status" value="1"/>
</dbReference>
<dbReference type="PANTHER" id="PTHR11200">
    <property type="entry name" value="INOSITOL 5-PHOSPHATASE"/>
    <property type="match status" value="1"/>
</dbReference>
<feature type="compositionally biased region" description="Polar residues" evidence="5">
    <location>
        <begin position="819"/>
        <end position="828"/>
    </location>
</feature>
<keyword evidence="4 6" id="KW-0472">Membrane</keyword>
<dbReference type="OrthoDB" id="62798at2759"/>
<evidence type="ECO:0000256" key="4">
    <source>
        <dbReference type="ARBA" id="ARBA00023136"/>
    </source>
</evidence>
<dbReference type="AlphaFoldDB" id="A0A485LG91"/>
<feature type="transmembrane region" description="Helical" evidence="6">
    <location>
        <begin position="290"/>
        <end position="310"/>
    </location>
</feature>
<reference evidence="8" key="2">
    <citation type="submission" date="2019-06" db="EMBL/GenBank/DDBJ databases">
        <title>Genomics analysis of Aphanomyces spp. identifies a new class of oomycete effector associated with host adaptation.</title>
        <authorList>
            <person name="Gaulin E."/>
        </authorList>
    </citation>
    <scope>NUCLEOTIDE SEQUENCE</scope>
    <source>
        <strain evidence="8">CBS 578.67</strain>
    </source>
</reference>
<keyword evidence="3 6" id="KW-1133">Transmembrane helix</keyword>
<keyword evidence="10" id="KW-1185">Reference proteome</keyword>
<evidence type="ECO:0000313" key="8">
    <source>
        <dbReference type="EMBL" id="KAF0688273.1"/>
    </source>
</evidence>
<proteinExistence type="predicted"/>
<dbReference type="Gene3D" id="1.20.1070.10">
    <property type="entry name" value="Rhodopsin 7-helix transmembrane proteins"/>
    <property type="match status" value="1"/>
</dbReference>
<evidence type="ECO:0000256" key="6">
    <source>
        <dbReference type="SAM" id="Phobius"/>
    </source>
</evidence>
<evidence type="ECO:0000313" key="9">
    <source>
        <dbReference type="EMBL" id="VFT96838.1"/>
    </source>
</evidence>
<dbReference type="PROSITE" id="PS50262">
    <property type="entry name" value="G_PROTEIN_RECEP_F1_2"/>
    <property type="match status" value="1"/>
</dbReference>
<keyword evidence="2 6" id="KW-0812">Transmembrane</keyword>
<gene>
    <name evidence="9" type="primary">Aste57867_20143</name>
    <name evidence="8" type="ORF">As57867_020077</name>
    <name evidence="9" type="ORF">ASTE57867_20143</name>
</gene>
<dbReference type="GO" id="GO:0046856">
    <property type="term" value="P:phosphatidylinositol dephosphorylation"/>
    <property type="evidence" value="ECO:0007669"/>
    <property type="project" value="InterPro"/>
</dbReference>
<feature type="compositionally biased region" description="Low complexity" evidence="5">
    <location>
        <begin position="885"/>
        <end position="914"/>
    </location>
</feature>
<dbReference type="InterPro" id="IPR000300">
    <property type="entry name" value="IPPc"/>
</dbReference>
<dbReference type="Pfam" id="PF22669">
    <property type="entry name" value="Exo_endo_phos2"/>
    <property type="match status" value="2"/>
</dbReference>
<dbReference type="Gene3D" id="3.60.10.10">
    <property type="entry name" value="Endonuclease/exonuclease/phosphatase"/>
    <property type="match status" value="1"/>
</dbReference>
<evidence type="ECO:0000313" key="10">
    <source>
        <dbReference type="Proteomes" id="UP000332933"/>
    </source>
</evidence>
<dbReference type="SMART" id="SM00128">
    <property type="entry name" value="IPPc"/>
    <property type="match status" value="1"/>
</dbReference>
<feature type="transmembrane region" description="Helical" evidence="6">
    <location>
        <begin position="246"/>
        <end position="269"/>
    </location>
</feature>
<name>A0A485LG91_9STRA</name>
<feature type="domain" description="G-protein coupled receptors family 1 profile" evidence="7">
    <location>
        <begin position="78"/>
        <end position="353"/>
    </location>
</feature>
<sequence length="1052" mass="117437">MKVCDWADVRNRWNKTNTSWPKSNSTTNWRNDGNGTRNKTWNWEESGGAHMFRRALSFDERLGIEWSIRVTSVLSAIGCLYIMYRFFARKKQERDITSLLVMVLAGYELVIAIAKFPALDFLPFEVGPKGYYLPWGHSPGTLCQVQAFFIDVFMTQAVIWNGCMALNLLRWVVYRDIEETLQSRFWIYFFATSFFSVAWGLSGSFSIWLDPFPDPRMNCTKPAEGLFGYSKYYCWIQDPDWIVLRYIPFVVLVLVIIVAVMVKIRFVIVARARQFGATSDDVVNRIQRRLVLYVVTFLVLYTPITVYRLMCMAEPQVRKEDKGSKRIPEIAAEFGVVAQALMNLQGFVNAVIYGGLGQGASPARKHSMSSQDHPSSVFLEDVRSGVSATNATLPSDGISIFASTFNMAEGALPSVDEIAKWIPQGHTIYLIGLQECLNLAEMRKAIAAYLEAVHGKSFVEYGREIGRTETKMGYHGLIAVTVYVCVDDVQAGLFYMHQDAPSKVNRGVNLMGLGRASNKGAVGFAFRYFDSTFAVVSCHMTSDSSGKSKVKKRHQDGTSILSDMHLQSIGNEFDCHLMAHHTIFMGDLNYRLTAQDASPDQILNMVTSIVNTTRRTSSIKRGQIFTHHELLPKGFRRSSIEEDKESMYVLTSTPLSAFHPSSDHDLEGGLTPLPLRSSEVLDSSTYSGAMTPSVVDTISWNTLLEHDELKRSMDDGIVFHDFDEARISFAPTYRRVLGTMLDLSHAWTADQLTRLYTTSLGEHKVRVPSYTDRILFHSLPDLRDRFACVHYTSAEFIATSDHKPVSSIFEVLVDKQPQPERSPQSSRIPLSRRQKDTRAASLKRISIHFSNLQLTWGPALETFTSDDSSEESTSTAPTPHHHAATIVSDSRSSTTSTVPVSSTAKPPMKPTAAATIPPTAIEGLRVRSVFPLPCEDELAEERQLMEVADHLLPHNPTTSHGNKLKPTWKVSEWSVLAEHGLKQSVLLAQPNQLHAALKFLTPAGATAGQGIVSLADASGRCGRKVDFVTFLTVGGRRTGKLMGKVSLSMDKM</sequence>
<dbReference type="InterPro" id="IPR036691">
    <property type="entry name" value="Endo/exonu/phosph_ase_sf"/>
</dbReference>
<organism evidence="9 10">
    <name type="scientific">Aphanomyces stellatus</name>
    <dbReference type="NCBI Taxonomy" id="120398"/>
    <lineage>
        <taxon>Eukaryota</taxon>
        <taxon>Sar</taxon>
        <taxon>Stramenopiles</taxon>
        <taxon>Oomycota</taxon>
        <taxon>Saprolegniomycetes</taxon>
        <taxon>Saprolegniales</taxon>
        <taxon>Verrucalvaceae</taxon>
        <taxon>Aphanomyces</taxon>
    </lineage>
</organism>
<feature type="region of interest" description="Disordered" evidence="5">
    <location>
        <begin position="17"/>
        <end position="37"/>
    </location>
</feature>
<dbReference type="InterPro" id="IPR046985">
    <property type="entry name" value="IP5"/>
</dbReference>
<accession>A0A485LG91</accession>
<dbReference type="EMBL" id="CAADRA010006765">
    <property type="protein sequence ID" value="VFT96838.1"/>
    <property type="molecule type" value="Genomic_DNA"/>
</dbReference>
<dbReference type="InterPro" id="IPR017452">
    <property type="entry name" value="GPCR_Rhodpsn_7TM"/>
</dbReference>
<dbReference type="SUPFAM" id="SSF81321">
    <property type="entry name" value="Family A G protein-coupled receptor-like"/>
    <property type="match status" value="1"/>
</dbReference>
<feature type="region of interest" description="Disordered" evidence="5">
    <location>
        <begin position="863"/>
        <end position="914"/>
    </location>
</feature>
<feature type="region of interest" description="Disordered" evidence="5">
    <location>
        <begin position="814"/>
        <end position="835"/>
    </location>
</feature>
<feature type="transmembrane region" description="Helical" evidence="6">
    <location>
        <begin position="66"/>
        <end position="84"/>
    </location>
</feature>
<dbReference type="Proteomes" id="UP000332933">
    <property type="component" value="Unassembled WGS sequence"/>
</dbReference>
<dbReference type="EMBL" id="VJMH01006742">
    <property type="protein sequence ID" value="KAF0688273.1"/>
    <property type="molecule type" value="Genomic_DNA"/>
</dbReference>
<dbReference type="PANTHER" id="PTHR11200:SF275">
    <property type="entry name" value="LD06095P"/>
    <property type="match status" value="1"/>
</dbReference>
<evidence type="ECO:0000256" key="1">
    <source>
        <dbReference type="ARBA" id="ARBA00004370"/>
    </source>
</evidence>
<reference evidence="9 10" key="1">
    <citation type="submission" date="2019-03" db="EMBL/GenBank/DDBJ databases">
        <authorList>
            <person name="Gaulin E."/>
            <person name="Dumas B."/>
        </authorList>
    </citation>
    <scope>NUCLEOTIDE SEQUENCE [LARGE SCALE GENOMIC DNA]</scope>
    <source>
        <strain evidence="9">CBS 568.67</strain>
    </source>
</reference>
<dbReference type="GO" id="GO:0016020">
    <property type="term" value="C:membrane"/>
    <property type="evidence" value="ECO:0007669"/>
    <property type="project" value="UniProtKB-SubCell"/>
</dbReference>
<evidence type="ECO:0000256" key="3">
    <source>
        <dbReference type="ARBA" id="ARBA00022989"/>
    </source>
</evidence>